<evidence type="ECO:0000256" key="2">
    <source>
        <dbReference type="ARBA" id="ARBA00006727"/>
    </source>
</evidence>
<evidence type="ECO:0000256" key="3">
    <source>
        <dbReference type="ARBA" id="ARBA00022448"/>
    </source>
</evidence>
<feature type="transmembrane region" description="Helical" evidence="7">
    <location>
        <begin position="175"/>
        <end position="199"/>
    </location>
</feature>
<dbReference type="AlphaFoldDB" id="A0A9P8CGB7"/>
<feature type="transmembrane region" description="Helical" evidence="7">
    <location>
        <begin position="119"/>
        <end position="138"/>
    </location>
</feature>
<proteinExistence type="inferred from homology"/>
<dbReference type="Pfam" id="PF07690">
    <property type="entry name" value="MFS_1"/>
    <property type="match status" value="1"/>
</dbReference>
<evidence type="ECO:0000256" key="7">
    <source>
        <dbReference type="SAM" id="Phobius"/>
    </source>
</evidence>
<feature type="transmembrane region" description="Helical" evidence="7">
    <location>
        <begin position="290"/>
        <end position="308"/>
    </location>
</feature>
<comment type="similarity">
    <text evidence="2">Belongs to the major facilitator superfamily. Monocarboxylate porter (TC 2.A.1.13) family.</text>
</comment>
<reference evidence="9" key="1">
    <citation type="journal article" date="2021" name="IMA Fungus">
        <title>Genomic characterization of three marine fungi, including Emericellopsis atlantica sp. nov. with signatures of a generalist lifestyle and marine biomass degradation.</title>
        <authorList>
            <person name="Hagestad O.C."/>
            <person name="Hou L."/>
            <person name="Andersen J.H."/>
            <person name="Hansen E.H."/>
            <person name="Altermark B."/>
            <person name="Li C."/>
            <person name="Kuhnert E."/>
            <person name="Cox R.J."/>
            <person name="Crous P.W."/>
            <person name="Spatafora J.W."/>
            <person name="Lail K."/>
            <person name="Amirebrahimi M."/>
            <person name="Lipzen A."/>
            <person name="Pangilinan J."/>
            <person name="Andreopoulos W."/>
            <person name="Hayes R.D."/>
            <person name="Ng V."/>
            <person name="Grigoriev I.V."/>
            <person name="Jackson S.A."/>
            <person name="Sutton T.D.S."/>
            <person name="Dobson A.D.W."/>
            <person name="Rama T."/>
        </authorList>
    </citation>
    <scope>NUCLEOTIDE SEQUENCE</scope>
    <source>
        <strain evidence="9">TRa3180A</strain>
    </source>
</reference>
<dbReference type="SUPFAM" id="SSF103473">
    <property type="entry name" value="MFS general substrate transporter"/>
    <property type="match status" value="1"/>
</dbReference>
<feature type="transmembrane region" description="Helical" evidence="7">
    <location>
        <begin position="48"/>
        <end position="76"/>
    </location>
</feature>
<feature type="transmembrane region" description="Helical" evidence="7">
    <location>
        <begin position="211"/>
        <end position="231"/>
    </location>
</feature>
<dbReference type="PROSITE" id="PS50850">
    <property type="entry name" value="MFS"/>
    <property type="match status" value="1"/>
</dbReference>
<sequence length="440" mass="47996">MNDLPQPPLSTTFHDVEFQHDPATSSGQVANMSKHDATTDFPDGGREAWLVVLGGWCGLFVSFGWITCIGVFQTYYTTTLLSAYSSSTIAWIPSFETFALFIGAPLFGRLFDSYGPRWLLVGGSFFHVLGLMMVSLSGTYWQVFLAQSVCSALGAGAVFWACNNAVGTWFGRRRGLAMGVLSSGSSVGGVVGTASIPTMIEKVGFGWSMRIVAFMFLFLLSITILTVRSRLVHKPSKMYARDIVTPLKEMPVWTLSIAAFFFFLGVFLPYNFLVVEAVDKGMSPKEANNLLVILSSTSIIGRIIPGWLGDRYGRFNIMILTTYLSSLLVLAFWIPAPSNAARLGFSGLYGFSSGTFVSMIPTLIVQVCADLKHIGAYMGAVYLVLCPAILFGQPIGGALAMPGYVWMKVFSGMTMFMGGVGFVVARSVYIRRKGRVGWRI</sequence>
<dbReference type="PANTHER" id="PTHR11360">
    <property type="entry name" value="MONOCARBOXYLATE TRANSPORTER"/>
    <property type="match status" value="1"/>
</dbReference>
<evidence type="ECO:0000256" key="1">
    <source>
        <dbReference type="ARBA" id="ARBA00004141"/>
    </source>
</evidence>
<feature type="transmembrane region" description="Helical" evidence="7">
    <location>
        <begin position="404"/>
        <end position="425"/>
    </location>
</feature>
<dbReference type="InterPro" id="IPR036259">
    <property type="entry name" value="MFS_trans_sf"/>
</dbReference>
<feature type="transmembrane region" description="Helical" evidence="7">
    <location>
        <begin position="88"/>
        <end position="107"/>
    </location>
</feature>
<organism evidence="9 10">
    <name type="scientific">Calycina marina</name>
    <dbReference type="NCBI Taxonomy" id="1763456"/>
    <lineage>
        <taxon>Eukaryota</taxon>
        <taxon>Fungi</taxon>
        <taxon>Dikarya</taxon>
        <taxon>Ascomycota</taxon>
        <taxon>Pezizomycotina</taxon>
        <taxon>Leotiomycetes</taxon>
        <taxon>Helotiales</taxon>
        <taxon>Pezizellaceae</taxon>
        <taxon>Calycina</taxon>
    </lineage>
</organism>
<protein>
    <submittedName>
        <fullName evidence="9">Monocarboxylate permease-like protein</fullName>
    </submittedName>
</protein>
<comment type="subcellular location">
    <subcellularLocation>
        <location evidence="1">Membrane</location>
        <topology evidence="1">Multi-pass membrane protein</topology>
    </subcellularLocation>
</comment>
<feature type="transmembrane region" description="Helical" evidence="7">
    <location>
        <begin position="348"/>
        <end position="367"/>
    </location>
</feature>
<comment type="caution">
    <text evidence="9">The sequence shown here is derived from an EMBL/GenBank/DDBJ whole genome shotgun (WGS) entry which is preliminary data.</text>
</comment>
<dbReference type="OrthoDB" id="5667at2759"/>
<dbReference type="Proteomes" id="UP000887226">
    <property type="component" value="Unassembled WGS sequence"/>
</dbReference>
<evidence type="ECO:0000259" key="8">
    <source>
        <dbReference type="PROSITE" id="PS50850"/>
    </source>
</evidence>
<feature type="transmembrane region" description="Helical" evidence="7">
    <location>
        <begin position="315"/>
        <end position="336"/>
    </location>
</feature>
<dbReference type="GO" id="GO:0016020">
    <property type="term" value="C:membrane"/>
    <property type="evidence" value="ECO:0007669"/>
    <property type="project" value="UniProtKB-SubCell"/>
</dbReference>
<keyword evidence="4 7" id="KW-0812">Transmembrane</keyword>
<dbReference type="InterPro" id="IPR011701">
    <property type="entry name" value="MFS"/>
</dbReference>
<dbReference type="InterPro" id="IPR020846">
    <property type="entry name" value="MFS_dom"/>
</dbReference>
<keyword evidence="5 7" id="KW-1133">Transmembrane helix</keyword>
<evidence type="ECO:0000256" key="6">
    <source>
        <dbReference type="ARBA" id="ARBA00023136"/>
    </source>
</evidence>
<feature type="transmembrane region" description="Helical" evidence="7">
    <location>
        <begin position="144"/>
        <end position="163"/>
    </location>
</feature>
<dbReference type="PANTHER" id="PTHR11360:SF224">
    <property type="entry name" value="MAJOR FACILITATOR SUPERFAMILY (MFS) PROFILE DOMAIN-CONTAINING PROTEIN-RELATED"/>
    <property type="match status" value="1"/>
</dbReference>
<dbReference type="EMBL" id="MU253916">
    <property type="protein sequence ID" value="KAG9244291.1"/>
    <property type="molecule type" value="Genomic_DNA"/>
</dbReference>
<dbReference type="GO" id="GO:0022857">
    <property type="term" value="F:transmembrane transporter activity"/>
    <property type="evidence" value="ECO:0007669"/>
    <property type="project" value="InterPro"/>
</dbReference>
<keyword evidence="6 7" id="KW-0472">Membrane</keyword>
<evidence type="ECO:0000256" key="4">
    <source>
        <dbReference type="ARBA" id="ARBA00022692"/>
    </source>
</evidence>
<gene>
    <name evidence="9" type="ORF">BJ878DRAFT_542426</name>
</gene>
<evidence type="ECO:0000313" key="9">
    <source>
        <dbReference type="EMBL" id="KAG9244291.1"/>
    </source>
</evidence>
<feature type="domain" description="Major facilitator superfamily (MFS) profile" evidence="8">
    <location>
        <begin position="251"/>
        <end position="440"/>
    </location>
</feature>
<accession>A0A9P8CGB7</accession>
<dbReference type="Gene3D" id="1.20.1250.20">
    <property type="entry name" value="MFS general substrate transporter like domains"/>
    <property type="match status" value="2"/>
</dbReference>
<feature type="transmembrane region" description="Helical" evidence="7">
    <location>
        <begin position="252"/>
        <end position="270"/>
    </location>
</feature>
<name>A0A9P8CGB7_9HELO</name>
<dbReference type="InterPro" id="IPR050327">
    <property type="entry name" value="Proton-linked_MCT"/>
</dbReference>
<feature type="transmembrane region" description="Helical" evidence="7">
    <location>
        <begin position="374"/>
        <end position="392"/>
    </location>
</feature>
<keyword evidence="10" id="KW-1185">Reference proteome</keyword>
<keyword evidence="3" id="KW-0813">Transport</keyword>
<evidence type="ECO:0000256" key="5">
    <source>
        <dbReference type="ARBA" id="ARBA00022989"/>
    </source>
</evidence>
<evidence type="ECO:0000313" key="10">
    <source>
        <dbReference type="Proteomes" id="UP000887226"/>
    </source>
</evidence>